<feature type="region of interest" description="Disordered" evidence="1">
    <location>
        <begin position="47"/>
        <end position="67"/>
    </location>
</feature>
<protein>
    <submittedName>
        <fullName evidence="2">Uncharacterized protein</fullName>
    </submittedName>
</protein>
<sequence length="67" mass="7534">MNTHFIVVPVPNEAEREKVVATLKKELTADQFARVFIEVRPDTFTPHKSPKINTKIGLPTGSGMRED</sequence>
<name>A0A7Z0B8W8_9BURK</name>
<comment type="caution">
    <text evidence="2">The sequence shown here is derived from an EMBL/GenBank/DDBJ whole genome shotgun (WGS) entry which is preliminary data.</text>
</comment>
<accession>A0A7Z0B8W8</accession>
<dbReference type="AlphaFoldDB" id="A0A7Z0B8W8"/>
<evidence type="ECO:0000256" key="1">
    <source>
        <dbReference type="SAM" id="MobiDB-lite"/>
    </source>
</evidence>
<dbReference type="RefSeq" id="WP_179744732.1">
    <property type="nucleotide sequence ID" value="NZ_JACCAS010000001.1"/>
</dbReference>
<keyword evidence="3" id="KW-1185">Reference proteome</keyword>
<dbReference type="Proteomes" id="UP000540929">
    <property type="component" value="Unassembled WGS sequence"/>
</dbReference>
<dbReference type="EMBL" id="JACCAS010000001">
    <property type="protein sequence ID" value="NYH24663.1"/>
    <property type="molecule type" value="Genomic_DNA"/>
</dbReference>
<proteinExistence type="predicted"/>
<organism evidence="2 3">
    <name type="scientific">Paraburkholderia bryophila</name>
    <dbReference type="NCBI Taxonomy" id="420952"/>
    <lineage>
        <taxon>Bacteria</taxon>
        <taxon>Pseudomonadati</taxon>
        <taxon>Pseudomonadota</taxon>
        <taxon>Betaproteobacteria</taxon>
        <taxon>Burkholderiales</taxon>
        <taxon>Burkholderiaceae</taxon>
        <taxon>Paraburkholderia</taxon>
    </lineage>
</organism>
<evidence type="ECO:0000313" key="3">
    <source>
        <dbReference type="Proteomes" id="UP000540929"/>
    </source>
</evidence>
<reference evidence="2 3" key="1">
    <citation type="submission" date="2020-07" db="EMBL/GenBank/DDBJ databases">
        <title>Exploring microbial biodiversity for novel pathways involved in the catabolism of aromatic compounds derived from lignin.</title>
        <authorList>
            <person name="Elkins J."/>
        </authorList>
    </citation>
    <scope>NUCLEOTIDE SEQUENCE [LARGE SCALE GENOMIC DNA]</scope>
    <source>
        <strain evidence="2 3">H2C3C</strain>
    </source>
</reference>
<gene>
    <name evidence="2" type="ORF">GGD40_004142</name>
</gene>
<evidence type="ECO:0000313" key="2">
    <source>
        <dbReference type="EMBL" id="NYH24663.1"/>
    </source>
</evidence>